<dbReference type="GO" id="GO:0085020">
    <property type="term" value="P:protein K6-linked ubiquitination"/>
    <property type="evidence" value="ECO:0007669"/>
    <property type="project" value="TreeGrafter"/>
</dbReference>
<feature type="region of interest" description="Disordered" evidence="4">
    <location>
        <begin position="638"/>
        <end position="858"/>
    </location>
</feature>
<feature type="compositionally biased region" description="Polar residues" evidence="4">
    <location>
        <begin position="169"/>
        <end position="187"/>
    </location>
</feature>
<dbReference type="InterPro" id="IPR056485">
    <property type="entry name" value="ARM_KRIT1"/>
</dbReference>
<feature type="compositionally biased region" description="Basic and acidic residues" evidence="4">
    <location>
        <begin position="136"/>
        <end position="164"/>
    </location>
</feature>
<dbReference type="Pfam" id="PF24521">
    <property type="entry name" value="Ank_KRIT1"/>
    <property type="match status" value="1"/>
</dbReference>
<sequence>MTSGTTVPSSAINHKAASTQSSSHRNQPVRSPSDRHSSLSKSKSPTPETLTTSPPSLRGLHGDSNSRHSNGHDESEAETEILSDEPGVNKAQPKKRVVNHEHRDGDSRSSPALSNRIDPQRKHAASTSSSMNGDALDNKERKSNGTDKRENGHATAATKERLRLPLDNGSATSRAQSADASTSPQTQLDRDRQARSAEPRKRKFSDSQRPSTLEPPRQKPRLDGTSKSAPTKSNKIRRPSSPPQPPTLGTRTTHKRSASSQSAFQAAVPAAQSRKKRESSISTKSSDRQEWNSASSSEDESRLGPPIPLLAPLPRSSRSTQRALASPARTMPLGSKRADRYGLTPLLKACERGSFEGVKQAYEEAPAELDQPDNGGFAPLQKAALGGHADIVQFLLDKGCRRDCHSTADQDSPLIDAVDNGHVEVVKILLAGGVNPHHQNNQGKRAIDAVEDADAEEGEKAEMKELIDQAMRDFEGSDGDDDDDDDEPDHHVPRKEGSREDLLYIEPNRKNLIEYSRKGDVVAVGHFIESVKPTVACAVVAARGGHHLVLNLLLAAGDNLADPDPQRHDETPMLAAIGRGHLRVIKLLLETENFNPTRTTRDGKRYYEVAEQMHGPKWQKEVRLLKDHYEAYVSKKKLAPGIKKRKHGETSKSTEHPSQMLKDPESPKALKHKRLMTRKDMPGKDSKRRSRPVLDSSQSEGSDSEVRITKKPLRIRKGSMVGKTTRSGPPSPITNRQPSGSKSKTTPISIPDLKPPPKDTRKVPGPRKVSSPSIENHPPSDQEMFKDAKPIKQATPEEEREARLVAEKERLAELERQEEATRLQKEAEQRKRDEEAAAKEAERKAAEAAALEAKRKAEEERIRLETEKREREERMNALPTALRTAVEKGRKRPLLFGPPSKDRGEELGISMQFLPIHLFTLSDIEPNCGEAERNEQMMMSFQVVGILGLPSELRMTEFPDWKRQEVTPQHRKMFLRSYDVSQLAQEYRWLQAGENGYNPRLIREGLAEAKQKFLLMQPLSFVRYTDFLEALKKPEYDYLAGLDMRTSMRCCVTEKRRRTDFNLAGDVKEEKPAVTCNEINVNGQEEDATVGAVAGS</sequence>
<dbReference type="PROSITE" id="PS50297">
    <property type="entry name" value="ANK_REP_REGION"/>
    <property type="match status" value="2"/>
</dbReference>
<feature type="compositionally biased region" description="Basic and acidic residues" evidence="4">
    <location>
        <begin position="60"/>
        <end position="74"/>
    </location>
</feature>
<evidence type="ECO:0000256" key="4">
    <source>
        <dbReference type="SAM" id="MobiDB-lite"/>
    </source>
</evidence>
<dbReference type="PANTHER" id="PTHR24171:SF8">
    <property type="entry name" value="BRCA1-ASSOCIATED RING DOMAIN PROTEIN 1"/>
    <property type="match status" value="1"/>
</dbReference>
<feature type="compositionally biased region" description="Acidic residues" evidence="4">
    <location>
        <begin position="476"/>
        <end position="487"/>
    </location>
</feature>
<feature type="compositionally biased region" description="Polar residues" evidence="4">
    <location>
        <begin position="722"/>
        <end position="748"/>
    </location>
</feature>
<dbReference type="PROSITE" id="PS50088">
    <property type="entry name" value="ANK_REPEAT"/>
    <property type="match status" value="2"/>
</dbReference>
<name>A0A517LEH3_9PEZI</name>
<feature type="compositionally biased region" description="Low complexity" evidence="4">
    <location>
        <begin position="258"/>
        <end position="272"/>
    </location>
</feature>
<dbReference type="EMBL" id="CP042194">
    <property type="protein sequence ID" value="QDS74047.1"/>
    <property type="molecule type" value="Genomic_DNA"/>
</dbReference>
<dbReference type="Pfam" id="PF12796">
    <property type="entry name" value="Ank_2"/>
    <property type="match status" value="1"/>
</dbReference>
<reference evidence="7 8" key="1">
    <citation type="submission" date="2019-07" db="EMBL/GenBank/DDBJ databases">
        <title>Finished genome of Venturia effusa.</title>
        <authorList>
            <person name="Young C.A."/>
            <person name="Cox M.P."/>
            <person name="Ganley A.R.D."/>
            <person name="David W.J."/>
        </authorList>
    </citation>
    <scope>NUCLEOTIDE SEQUENCE [LARGE SCALE GENOMIC DNA]</scope>
    <source>
        <strain evidence="8">albino</strain>
    </source>
</reference>
<keyword evidence="2 3" id="KW-0040">ANK repeat</keyword>
<accession>A0A517LEH3</accession>
<evidence type="ECO:0000256" key="3">
    <source>
        <dbReference type="PROSITE-ProRule" id="PRU00023"/>
    </source>
</evidence>
<organism evidence="7 8">
    <name type="scientific">Venturia effusa</name>
    <dbReference type="NCBI Taxonomy" id="50376"/>
    <lineage>
        <taxon>Eukaryota</taxon>
        <taxon>Fungi</taxon>
        <taxon>Dikarya</taxon>
        <taxon>Ascomycota</taxon>
        <taxon>Pezizomycotina</taxon>
        <taxon>Dothideomycetes</taxon>
        <taxon>Pleosporomycetidae</taxon>
        <taxon>Venturiales</taxon>
        <taxon>Venturiaceae</taxon>
        <taxon>Venturia</taxon>
    </lineage>
</organism>
<dbReference type="SUPFAM" id="SSF48403">
    <property type="entry name" value="Ankyrin repeat"/>
    <property type="match status" value="1"/>
</dbReference>
<feature type="compositionally biased region" description="Basic residues" evidence="4">
    <location>
        <begin position="638"/>
        <end position="647"/>
    </location>
</feature>
<keyword evidence="1" id="KW-0677">Repeat</keyword>
<feature type="domain" description="DUF7593" evidence="5">
    <location>
        <begin position="874"/>
        <end position="1033"/>
    </location>
</feature>
<feature type="repeat" description="ANK" evidence="3">
    <location>
        <begin position="409"/>
        <end position="441"/>
    </location>
</feature>
<dbReference type="InterPro" id="IPR036770">
    <property type="entry name" value="Ankyrin_rpt-contain_sf"/>
</dbReference>
<evidence type="ECO:0000313" key="8">
    <source>
        <dbReference type="Proteomes" id="UP000316270"/>
    </source>
</evidence>
<protein>
    <submittedName>
        <fullName evidence="7">Uncharacterized protein</fullName>
    </submittedName>
</protein>
<feature type="compositionally biased region" description="Polar residues" evidence="4">
    <location>
        <begin position="1"/>
        <end position="29"/>
    </location>
</feature>
<feature type="repeat" description="ANK" evidence="3">
    <location>
        <begin position="375"/>
        <end position="407"/>
    </location>
</feature>
<feature type="compositionally biased region" description="Low complexity" evidence="4">
    <location>
        <begin position="39"/>
        <end position="57"/>
    </location>
</feature>
<dbReference type="InterPro" id="IPR002110">
    <property type="entry name" value="Ankyrin_rpt"/>
</dbReference>
<dbReference type="GO" id="GO:0004842">
    <property type="term" value="F:ubiquitin-protein transferase activity"/>
    <property type="evidence" value="ECO:0007669"/>
    <property type="project" value="TreeGrafter"/>
</dbReference>
<dbReference type="Gene3D" id="1.25.40.20">
    <property type="entry name" value="Ankyrin repeat-containing domain"/>
    <property type="match status" value="2"/>
</dbReference>
<feature type="domain" description="KRIT1 ARM-repeats" evidence="6">
    <location>
        <begin position="495"/>
        <end position="632"/>
    </location>
</feature>
<evidence type="ECO:0000256" key="2">
    <source>
        <dbReference type="ARBA" id="ARBA00023043"/>
    </source>
</evidence>
<dbReference type="InterPro" id="IPR056015">
    <property type="entry name" value="DUF7593"/>
</dbReference>
<feature type="compositionally biased region" description="Basic and acidic residues" evidence="4">
    <location>
        <begin position="188"/>
        <end position="199"/>
    </location>
</feature>
<dbReference type="PANTHER" id="PTHR24171">
    <property type="entry name" value="ANKYRIN REPEAT DOMAIN-CONTAINING PROTEIN 39-RELATED"/>
    <property type="match status" value="1"/>
</dbReference>
<gene>
    <name evidence="7" type="ORF">FKW77_009194</name>
</gene>
<evidence type="ECO:0000256" key="1">
    <source>
        <dbReference type="ARBA" id="ARBA00022737"/>
    </source>
</evidence>
<dbReference type="STRING" id="50376.A0A517LEH3"/>
<feature type="region of interest" description="Disordered" evidence="4">
    <location>
        <begin position="1"/>
        <end position="336"/>
    </location>
</feature>
<keyword evidence="8" id="KW-1185">Reference proteome</keyword>
<dbReference type="AlphaFoldDB" id="A0A517LEH3"/>
<feature type="compositionally biased region" description="Basic and acidic residues" evidence="4">
    <location>
        <begin position="98"/>
        <end position="107"/>
    </location>
</feature>
<feature type="compositionally biased region" description="Basic and acidic residues" evidence="4">
    <location>
        <begin position="488"/>
        <end position="501"/>
    </location>
</feature>
<dbReference type="Proteomes" id="UP000316270">
    <property type="component" value="Chromosome 10"/>
</dbReference>
<dbReference type="Pfam" id="PF24513">
    <property type="entry name" value="DUF7593"/>
    <property type="match status" value="1"/>
</dbReference>
<evidence type="ECO:0000259" key="6">
    <source>
        <dbReference type="Pfam" id="PF24521"/>
    </source>
</evidence>
<feature type="region of interest" description="Disordered" evidence="4">
    <location>
        <begin position="473"/>
        <end position="501"/>
    </location>
</feature>
<feature type="compositionally biased region" description="Basic and acidic residues" evidence="4">
    <location>
        <begin position="778"/>
        <end position="858"/>
    </location>
</feature>
<evidence type="ECO:0000259" key="5">
    <source>
        <dbReference type="Pfam" id="PF24513"/>
    </source>
</evidence>
<evidence type="ECO:0000313" key="7">
    <source>
        <dbReference type="EMBL" id="QDS74047.1"/>
    </source>
</evidence>
<dbReference type="OrthoDB" id="194358at2759"/>
<proteinExistence type="predicted"/>
<dbReference type="SMART" id="SM00248">
    <property type="entry name" value="ANK"/>
    <property type="match status" value="5"/>
</dbReference>